<keyword evidence="2" id="KW-1185">Reference proteome</keyword>
<sequence>MKLTMILCDAAQVSEGKLYILGGGWNLIGPSPAPSALGILIEVPWDRANSPFTLQLELHDQDGAPAVQPGPAGPQPVRLEAIIEAGRTQDLAEGSPLQIPLAITLPPLTLTAGTRYRWEATMAGEPEHDGWNVSFQTRPAARPLTPETVGFDD</sequence>
<gene>
    <name evidence="1" type="ORF">Ga0074812_12568</name>
</gene>
<organism evidence="1 2">
    <name type="scientific">Parafrankia irregularis</name>
    <dbReference type="NCBI Taxonomy" id="795642"/>
    <lineage>
        <taxon>Bacteria</taxon>
        <taxon>Bacillati</taxon>
        <taxon>Actinomycetota</taxon>
        <taxon>Actinomycetes</taxon>
        <taxon>Frankiales</taxon>
        <taxon>Frankiaceae</taxon>
        <taxon>Parafrankia</taxon>
    </lineage>
</organism>
<dbReference type="RefSeq" id="WP_054571075.1">
    <property type="nucleotide sequence ID" value="NZ_FAOZ01000025.1"/>
</dbReference>
<dbReference type="EMBL" id="FAOZ01000025">
    <property type="protein sequence ID" value="CUU59178.1"/>
    <property type="molecule type" value="Genomic_DNA"/>
</dbReference>
<evidence type="ECO:0000313" key="2">
    <source>
        <dbReference type="Proteomes" id="UP000198802"/>
    </source>
</evidence>
<name>A0A0S4QXL0_9ACTN</name>
<dbReference type="AlphaFoldDB" id="A0A0S4QXL0"/>
<dbReference type="InterPro" id="IPR054221">
    <property type="entry name" value="DUF6941"/>
</dbReference>
<evidence type="ECO:0000313" key="1">
    <source>
        <dbReference type="EMBL" id="CUU59178.1"/>
    </source>
</evidence>
<accession>A0A0S4QXL0</accession>
<dbReference type="Pfam" id="PF22091">
    <property type="entry name" value="DUF6941"/>
    <property type="match status" value="1"/>
</dbReference>
<dbReference type="Proteomes" id="UP000198802">
    <property type="component" value="Unassembled WGS sequence"/>
</dbReference>
<protein>
    <submittedName>
        <fullName evidence="1">Uncharacterized protein</fullName>
    </submittedName>
</protein>
<proteinExistence type="predicted"/>
<reference evidence="2" key="1">
    <citation type="submission" date="2015-11" db="EMBL/GenBank/DDBJ databases">
        <authorList>
            <person name="Varghese N."/>
        </authorList>
    </citation>
    <scope>NUCLEOTIDE SEQUENCE [LARGE SCALE GENOMIC DNA]</scope>
    <source>
        <strain evidence="2">DSM 45899</strain>
    </source>
</reference>